<name>A0AAV7PM74_PLEWA</name>
<evidence type="ECO:0000313" key="1">
    <source>
        <dbReference type="EMBL" id="KAJ1129165.1"/>
    </source>
</evidence>
<accession>A0AAV7PM74</accession>
<organism evidence="1 2">
    <name type="scientific">Pleurodeles waltl</name>
    <name type="common">Iberian ribbed newt</name>
    <dbReference type="NCBI Taxonomy" id="8319"/>
    <lineage>
        <taxon>Eukaryota</taxon>
        <taxon>Metazoa</taxon>
        <taxon>Chordata</taxon>
        <taxon>Craniata</taxon>
        <taxon>Vertebrata</taxon>
        <taxon>Euteleostomi</taxon>
        <taxon>Amphibia</taxon>
        <taxon>Batrachia</taxon>
        <taxon>Caudata</taxon>
        <taxon>Salamandroidea</taxon>
        <taxon>Salamandridae</taxon>
        <taxon>Pleurodelinae</taxon>
        <taxon>Pleurodeles</taxon>
    </lineage>
</organism>
<dbReference type="EMBL" id="JANPWB010000011">
    <property type="protein sequence ID" value="KAJ1129165.1"/>
    <property type="molecule type" value="Genomic_DNA"/>
</dbReference>
<dbReference type="AlphaFoldDB" id="A0AAV7PM74"/>
<comment type="caution">
    <text evidence="1">The sequence shown here is derived from an EMBL/GenBank/DDBJ whole genome shotgun (WGS) entry which is preliminary data.</text>
</comment>
<proteinExistence type="predicted"/>
<reference evidence="1" key="1">
    <citation type="journal article" date="2022" name="bioRxiv">
        <title>Sequencing and chromosome-scale assembly of the giantPleurodeles waltlgenome.</title>
        <authorList>
            <person name="Brown T."/>
            <person name="Elewa A."/>
            <person name="Iarovenko S."/>
            <person name="Subramanian E."/>
            <person name="Araus A.J."/>
            <person name="Petzold A."/>
            <person name="Susuki M."/>
            <person name="Suzuki K.-i.T."/>
            <person name="Hayashi T."/>
            <person name="Toyoda A."/>
            <person name="Oliveira C."/>
            <person name="Osipova E."/>
            <person name="Leigh N.D."/>
            <person name="Simon A."/>
            <person name="Yun M.H."/>
        </authorList>
    </citation>
    <scope>NUCLEOTIDE SEQUENCE</scope>
    <source>
        <strain evidence="1">20211129_DDA</strain>
        <tissue evidence="1">Liver</tissue>
    </source>
</reference>
<keyword evidence="2" id="KW-1185">Reference proteome</keyword>
<protein>
    <submittedName>
        <fullName evidence="1">Uncharacterized protein</fullName>
    </submittedName>
</protein>
<sequence length="95" mass="10810">MMNCSVALCTWQSFRNHSLALVASVTDPRALMPKMYETGKEPDERLMSVFSKGARANRQEPEMVTCHSRLSSEWSLEQLKDAHELVLQVTPYPVL</sequence>
<dbReference type="Proteomes" id="UP001066276">
    <property type="component" value="Chromosome 7"/>
</dbReference>
<gene>
    <name evidence="1" type="ORF">NDU88_007536</name>
</gene>
<evidence type="ECO:0000313" key="2">
    <source>
        <dbReference type="Proteomes" id="UP001066276"/>
    </source>
</evidence>